<evidence type="ECO:0000313" key="3">
    <source>
        <dbReference type="Proteomes" id="UP000075312"/>
    </source>
</evidence>
<dbReference type="Proteomes" id="UP001523543">
    <property type="component" value="Unassembled WGS sequence"/>
</dbReference>
<evidence type="ECO:0000313" key="2">
    <source>
        <dbReference type="EMBL" id="MCP1246012.1"/>
    </source>
</evidence>
<gene>
    <name evidence="1" type="ORF">AD952_09205</name>
    <name evidence="2" type="ORF">NKW54_08670</name>
</gene>
<dbReference type="EMBL" id="LHZY01000026">
    <property type="protein sequence ID" value="KXV71393.1"/>
    <property type="molecule type" value="Genomic_DNA"/>
</dbReference>
<keyword evidence="4" id="KW-1185">Reference proteome</keyword>
<protein>
    <submittedName>
        <fullName evidence="1">Uncharacterized protein</fullName>
    </submittedName>
</protein>
<dbReference type="AlphaFoldDB" id="A0A149UU74"/>
<comment type="caution">
    <text evidence="1">The sequence shown here is derived from an EMBL/GenBank/DDBJ whole genome shotgun (WGS) entry which is preliminary data.</text>
</comment>
<reference evidence="1 3" key="1">
    <citation type="submission" date="2015-06" db="EMBL/GenBank/DDBJ databases">
        <title>Improved classification and identification of acetic acid bacteria using matrix-assisted laser desorption/ionization time-of-flight mass spectrometry; Gluconobacter nephelii and Gluconobacter uchimurae are later heterotypic synonyms of Gluconobacter japonicus and Gluconobacter oxydans, respectively.</title>
        <authorList>
            <person name="Li L."/>
            <person name="Cleenwerck I."/>
            <person name="De Vuyst L."/>
            <person name="Vandamme P."/>
        </authorList>
    </citation>
    <scope>NUCLEOTIDE SEQUENCE [LARGE SCALE GENOMIC DNA]</scope>
    <source>
        <strain evidence="1 3">LMG 1608</strain>
    </source>
</reference>
<organism evidence="1 3">
    <name type="scientific">Acetobacter cerevisiae</name>
    <dbReference type="NCBI Taxonomy" id="178900"/>
    <lineage>
        <taxon>Bacteria</taxon>
        <taxon>Pseudomonadati</taxon>
        <taxon>Pseudomonadota</taxon>
        <taxon>Alphaproteobacteria</taxon>
        <taxon>Acetobacterales</taxon>
        <taxon>Acetobacteraceae</taxon>
        <taxon>Acetobacter</taxon>
    </lineage>
</organism>
<evidence type="ECO:0000313" key="1">
    <source>
        <dbReference type="EMBL" id="KXV71393.1"/>
    </source>
</evidence>
<accession>A0A149UU74</accession>
<sequence>MTCGRYEITIPITIGDAMALLRGIEDAQDIAQAALRLNENISRVGKLIERHPEPEASEGY</sequence>
<dbReference type="RefSeq" id="WP_062142464.1">
    <property type="nucleotide sequence ID" value="NZ_JAMYZR010000009.1"/>
</dbReference>
<dbReference type="Proteomes" id="UP000075312">
    <property type="component" value="Unassembled WGS sequence"/>
</dbReference>
<evidence type="ECO:0000313" key="4">
    <source>
        <dbReference type="Proteomes" id="UP001523543"/>
    </source>
</evidence>
<name>A0A149UU74_9PROT</name>
<proteinExistence type="predicted"/>
<reference evidence="2 4" key="2">
    <citation type="submission" date="2022-06" db="EMBL/GenBank/DDBJ databases">
        <title>Acetobacer genomes from food samples.</title>
        <authorList>
            <person name="Sombolestani A."/>
        </authorList>
    </citation>
    <scope>NUCLEOTIDE SEQUENCE [LARGE SCALE GENOMIC DNA]</scope>
    <source>
        <strain evidence="2 4">R-83281</strain>
    </source>
</reference>
<dbReference type="EMBL" id="JAMYZR010000009">
    <property type="protein sequence ID" value="MCP1246012.1"/>
    <property type="molecule type" value="Genomic_DNA"/>
</dbReference>
<dbReference type="PATRIC" id="fig|178900.6.peg.2628"/>